<keyword evidence="2" id="KW-1133">Transmembrane helix</keyword>
<dbReference type="InterPro" id="IPR043128">
    <property type="entry name" value="Rev_trsase/Diguanyl_cyclase"/>
</dbReference>
<protein>
    <submittedName>
        <fullName evidence="4">Retrovirus-related Pol polyprotein from transposon 297</fullName>
    </submittedName>
</protein>
<keyword evidence="2" id="KW-0472">Membrane</keyword>
<dbReference type="PANTHER" id="PTHR24559">
    <property type="entry name" value="TRANSPOSON TY3-I GAG-POL POLYPROTEIN"/>
    <property type="match status" value="1"/>
</dbReference>
<dbReference type="SUPFAM" id="SSF53098">
    <property type="entry name" value="Ribonuclease H-like"/>
    <property type="match status" value="1"/>
</dbReference>
<gene>
    <name evidence="4" type="primary">pol_1131</name>
    <name evidence="4" type="ORF">CK203_055687</name>
</gene>
<dbReference type="CDD" id="cd01647">
    <property type="entry name" value="RT_LTR"/>
    <property type="match status" value="1"/>
</dbReference>
<evidence type="ECO:0000259" key="3">
    <source>
        <dbReference type="PROSITE" id="PS50994"/>
    </source>
</evidence>
<sequence length="937" mass="107324">MAMQNFAKHAKCPKGVQAAGQRANYEKLISHPVRNFASLANFLLSTTTSKDVFSEDEWLGFSFLGLKEARDESNGVVVGMVPLHSDDNLYRTLVIFITSLLLLVVYALLDTDSEGRLVKIENPHETELELCVNIMEATPEDQHSQHAQEENFNTYRSMRTACIHLAKEYRTWTDLQAEFLKKFFPTHRTNGLKRQISNFSAKENEKFYECWRDTWKLSMLVLTMALIHGYCKNPEEAMDFLSYVAEVSRGWDEPNAREVGRMKSQPNALMLRLGSLGGGVSYDSSCERNVWDQANVIGQFKPNNNASYGNTYNSNWRNHPISLGSQGHQYTQPGQAPPQASNLEQAIVNLSKVVGTLLETRNPINAQLSQRIDMQEKAKFPSQPHQNPKGIHEVKAQEGESSQVREVKAVITLRSGKEIDLPTSKPEHEPESESKKEKREEIKGKRKGSSVKKENLESTMNEESERTINQEDMMEKPMPPPFPQALHGKKGTNNATKILEVLRQVKVNIPLLDMIKQQLGLGELKPTSITLSLADRSVKIPRGMVEDVLVQVDKFYYPVDFVVLDTDLVANELIMNGVMQLTFGNMMIELNIFYLCKKQFHPEEEKGSEEGYLNPQICCYSIPMKEKGGNSTFIPMGRRHKKLLRRSPQSYSEAITHRVEKTECCTRNDYFPLSFIDQVLRRVSGHPFYFFLDGYSGYFQIEIDVEDQEKAHFHMSIRTYAYRRMPFSLCNAPATFQRCMLSIFSDMVEHIMEVFMDDITIYGSTFDECLINLEAVLNRCIEKYLVLNWEKFHFMDAKARLIKWILLLQEFNLQIKDKKGMENVSFETLLAKYEVKHKVATPYHPQTSGQVELANRDIKNILMKVVNMSTEIGLLSFMIHCGRIEQLTKPFLECLYRPPFRARFSATQFCQVSLSRVATCRLLVGCCGISLVELMDE</sequence>
<evidence type="ECO:0000256" key="1">
    <source>
        <dbReference type="SAM" id="MobiDB-lite"/>
    </source>
</evidence>
<dbReference type="Gene3D" id="2.40.70.10">
    <property type="entry name" value="Acid Proteases"/>
    <property type="match status" value="1"/>
</dbReference>
<keyword evidence="2" id="KW-0812">Transmembrane</keyword>
<feature type="compositionally biased region" description="Basic and acidic residues" evidence="1">
    <location>
        <begin position="415"/>
        <end position="443"/>
    </location>
</feature>
<dbReference type="PROSITE" id="PS50994">
    <property type="entry name" value="INTEGRASE"/>
    <property type="match status" value="1"/>
</dbReference>
<evidence type="ECO:0000256" key="2">
    <source>
        <dbReference type="SAM" id="Phobius"/>
    </source>
</evidence>
<dbReference type="InterPro" id="IPR021109">
    <property type="entry name" value="Peptidase_aspartic_dom_sf"/>
</dbReference>
<organism evidence="4 5">
    <name type="scientific">Vitis vinifera</name>
    <name type="common">Grape</name>
    <dbReference type="NCBI Taxonomy" id="29760"/>
    <lineage>
        <taxon>Eukaryota</taxon>
        <taxon>Viridiplantae</taxon>
        <taxon>Streptophyta</taxon>
        <taxon>Embryophyta</taxon>
        <taxon>Tracheophyta</taxon>
        <taxon>Spermatophyta</taxon>
        <taxon>Magnoliopsida</taxon>
        <taxon>eudicotyledons</taxon>
        <taxon>Gunneridae</taxon>
        <taxon>Pentapetalae</taxon>
        <taxon>rosids</taxon>
        <taxon>Vitales</taxon>
        <taxon>Vitaceae</taxon>
        <taxon>Viteae</taxon>
        <taxon>Vitis</taxon>
    </lineage>
</organism>
<evidence type="ECO:0000313" key="4">
    <source>
        <dbReference type="EMBL" id="RVW63908.1"/>
    </source>
</evidence>
<dbReference type="InterPro" id="IPR012337">
    <property type="entry name" value="RNaseH-like_sf"/>
</dbReference>
<feature type="transmembrane region" description="Helical" evidence="2">
    <location>
        <begin position="89"/>
        <end position="109"/>
    </location>
</feature>
<dbReference type="InterPro" id="IPR001584">
    <property type="entry name" value="Integrase_cat-core"/>
</dbReference>
<dbReference type="PANTHER" id="PTHR24559:SF444">
    <property type="entry name" value="REVERSE TRANSCRIPTASE DOMAIN-CONTAINING PROTEIN"/>
    <property type="match status" value="1"/>
</dbReference>
<dbReference type="GO" id="GO:0003676">
    <property type="term" value="F:nucleic acid binding"/>
    <property type="evidence" value="ECO:0007669"/>
    <property type="project" value="InterPro"/>
</dbReference>
<reference evidence="4 5" key="1">
    <citation type="journal article" date="2018" name="PLoS Genet.">
        <title>Population sequencing reveals clonal diversity and ancestral inbreeding in the grapevine cultivar Chardonnay.</title>
        <authorList>
            <person name="Roach M.J."/>
            <person name="Johnson D.L."/>
            <person name="Bohlmann J."/>
            <person name="van Vuuren H.J."/>
            <person name="Jones S.J."/>
            <person name="Pretorius I.S."/>
            <person name="Schmidt S.A."/>
            <person name="Borneman A.R."/>
        </authorList>
    </citation>
    <scope>NUCLEOTIDE SEQUENCE [LARGE SCALE GENOMIC DNA]</scope>
    <source>
        <strain evidence="5">cv. Chardonnay</strain>
        <tissue evidence="4">Leaf</tissue>
    </source>
</reference>
<dbReference type="Gene3D" id="3.30.420.10">
    <property type="entry name" value="Ribonuclease H-like superfamily/Ribonuclease H"/>
    <property type="match status" value="1"/>
</dbReference>
<feature type="region of interest" description="Disordered" evidence="1">
    <location>
        <begin position="413"/>
        <end position="467"/>
    </location>
</feature>
<dbReference type="InterPro" id="IPR053134">
    <property type="entry name" value="RNA-dir_DNA_polymerase"/>
</dbReference>
<dbReference type="InterPro" id="IPR043502">
    <property type="entry name" value="DNA/RNA_pol_sf"/>
</dbReference>
<dbReference type="AlphaFoldDB" id="A0A438FVE3"/>
<feature type="domain" description="Integrase catalytic" evidence="3">
    <location>
        <begin position="722"/>
        <end position="907"/>
    </location>
</feature>
<dbReference type="EMBL" id="QGNW01000729">
    <property type="protein sequence ID" value="RVW63908.1"/>
    <property type="molecule type" value="Genomic_DNA"/>
</dbReference>
<dbReference type="InterPro" id="IPR000477">
    <property type="entry name" value="RT_dom"/>
</dbReference>
<dbReference type="InterPro" id="IPR036397">
    <property type="entry name" value="RNaseH_sf"/>
</dbReference>
<dbReference type="Gene3D" id="3.30.70.270">
    <property type="match status" value="1"/>
</dbReference>
<name>A0A438FVE3_VITVI</name>
<dbReference type="Pfam" id="PF00078">
    <property type="entry name" value="RVT_1"/>
    <property type="match status" value="1"/>
</dbReference>
<dbReference type="Proteomes" id="UP000288805">
    <property type="component" value="Unassembled WGS sequence"/>
</dbReference>
<dbReference type="SUPFAM" id="SSF56672">
    <property type="entry name" value="DNA/RNA polymerases"/>
    <property type="match status" value="1"/>
</dbReference>
<dbReference type="GO" id="GO:0015074">
    <property type="term" value="P:DNA integration"/>
    <property type="evidence" value="ECO:0007669"/>
    <property type="project" value="InterPro"/>
</dbReference>
<evidence type="ECO:0000313" key="5">
    <source>
        <dbReference type="Proteomes" id="UP000288805"/>
    </source>
</evidence>
<comment type="caution">
    <text evidence="4">The sequence shown here is derived from an EMBL/GenBank/DDBJ whole genome shotgun (WGS) entry which is preliminary data.</text>
</comment>
<proteinExistence type="predicted"/>
<accession>A0A438FVE3</accession>